<dbReference type="Proteomes" id="UP000182902">
    <property type="component" value="Unassembled WGS sequence"/>
</dbReference>
<dbReference type="RefSeq" id="WP_069787016.1">
    <property type="nucleotide sequence ID" value="NZ_FNOX01000019.1"/>
</dbReference>
<accession>A0A1H3UZB7</accession>
<sequence length="142" mass="15723">MPIKKSNDQASSDDASVLILRDGKARLVKPSNLRASLRDFSVITDGAGSLTAEYGNTLFPREAAYEFSFPRDIDKHRGNIDYRDESGNYFIAPASGKFMVISKDAGSPNTYTNYITYMNLTFVHEEMEVTINGTGEATFVFA</sequence>
<reference evidence="1 2" key="1">
    <citation type="submission" date="2016-10" db="EMBL/GenBank/DDBJ databases">
        <authorList>
            <person name="de Groot N.N."/>
        </authorList>
    </citation>
    <scope>NUCLEOTIDE SEQUENCE [LARGE SCALE GENOMIC DNA]</scope>
    <source>
        <strain evidence="1 2">ICMP 14252</strain>
    </source>
</reference>
<protein>
    <submittedName>
        <fullName evidence="1">Uncharacterized protein</fullName>
    </submittedName>
</protein>
<gene>
    <name evidence="1" type="ORF">SAMN05216247_11933</name>
</gene>
<evidence type="ECO:0000313" key="2">
    <source>
        <dbReference type="Proteomes" id="UP000182902"/>
    </source>
</evidence>
<dbReference type="EMBL" id="FNOX01000019">
    <property type="protein sequence ID" value="SDZ67707.1"/>
    <property type="molecule type" value="Genomic_DNA"/>
</dbReference>
<name>A0A1H3UZB7_9PSED</name>
<evidence type="ECO:0000313" key="1">
    <source>
        <dbReference type="EMBL" id="SDZ67707.1"/>
    </source>
</evidence>
<proteinExistence type="predicted"/>
<dbReference type="AlphaFoldDB" id="A0A1H3UZB7"/>
<organism evidence="1 2">
    <name type="scientific">Pseudomonas salomonii</name>
    <dbReference type="NCBI Taxonomy" id="191391"/>
    <lineage>
        <taxon>Bacteria</taxon>
        <taxon>Pseudomonadati</taxon>
        <taxon>Pseudomonadota</taxon>
        <taxon>Gammaproteobacteria</taxon>
        <taxon>Pseudomonadales</taxon>
        <taxon>Pseudomonadaceae</taxon>
        <taxon>Pseudomonas</taxon>
    </lineage>
</organism>